<dbReference type="SUPFAM" id="SSF51735">
    <property type="entry name" value="NAD(P)-binding Rossmann-fold domains"/>
    <property type="match status" value="1"/>
</dbReference>
<dbReference type="AlphaFoldDB" id="A0A370GC11"/>
<comment type="catalytic activity">
    <reaction evidence="4">
        <text>L-proline + NAD(+) = (S)-1-pyrroline-5-carboxylate + NADH + 2 H(+)</text>
        <dbReference type="Rhea" id="RHEA:14105"/>
        <dbReference type="ChEBI" id="CHEBI:15378"/>
        <dbReference type="ChEBI" id="CHEBI:17388"/>
        <dbReference type="ChEBI" id="CHEBI:57540"/>
        <dbReference type="ChEBI" id="CHEBI:57945"/>
        <dbReference type="ChEBI" id="CHEBI:60039"/>
        <dbReference type="EC" id="1.5.1.2"/>
    </reaction>
</comment>
<dbReference type="InterPro" id="IPR028939">
    <property type="entry name" value="P5C_Rdtase_cat_N"/>
</dbReference>
<dbReference type="FunFam" id="1.10.3730.10:FF:000001">
    <property type="entry name" value="Pyrroline-5-carboxylate reductase"/>
    <property type="match status" value="1"/>
</dbReference>
<dbReference type="PANTHER" id="PTHR11645">
    <property type="entry name" value="PYRROLINE-5-CARBOXYLATE REDUCTASE"/>
    <property type="match status" value="1"/>
</dbReference>
<proteinExistence type="inferred from homology"/>
<dbReference type="Pfam" id="PF14748">
    <property type="entry name" value="P5CR_dimer"/>
    <property type="match status" value="1"/>
</dbReference>
<dbReference type="EMBL" id="QQAX01000020">
    <property type="protein sequence ID" value="RDI41318.1"/>
    <property type="molecule type" value="Genomic_DNA"/>
</dbReference>
<dbReference type="PANTHER" id="PTHR11645:SF0">
    <property type="entry name" value="PYRROLINE-5-CARBOXYLATE REDUCTASE 3"/>
    <property type="match status" value="1"/>
</dbReference>
<dbReference type="InterPro" id="IPR000304">
    <property type="entry name" value="Pyrroline-COOH_reductase"/>
</dbReference>
<dbReference type="UniPathway" id="UPA00098">
    <property type="reaction ID" value="UER00361"/>
</dbReference>
<name>A0A370GC11_9COXI</name>
<evidence type="ECO:0000256" key="3">
    <source>
        <dbReference type="ARBA" id="ARBA00023002"/>
    </source>
</evidence>
<accession>A0A370GC11</accession>
<comment type="catalytic activity">
    <reaction evidence="4 7">
        <text>L-proline + NADP(+) = (S)-1-pyrroline-5-carboxylate + NADPH + 2 H(+)</text>
        <dbReference type="Rhea" id="RHEA:14109"/>
        <dbReference type="ChEBI" id="CHEBI:15378"/>
        <dbReference type="ChEBI" id="CHEBI:17388"/>
        <dbReference type="ChEBI" id="CHEBI:57783"/>
        <dbReference type="ChEBI" id="CHEBI:58349"/>
        <dbReference type="ChEBI" id="CHEBI:60039"/>
        <dbReference type="EC" id="1.5.1.2"/>
    </reaction>
</comment>
<dbReference type="Gene3D" id="3.40.50.720">
    <property type="entry name" value="NAD(P)-binding Rossmann-like Domain"/>
    <property type="match status" value="1"/>
</dbReference>
<dbReference type="Pfam" id="PF03807">
    <property type="entry name" value="F420_oxidored"/>
    <property type="match status" value="1"/>
</dbReference>
<evidence type="ECO:0000259" key="9">
    <source>
        <dbReference type="Pfam" id="PF14748"/>
    </source>
</evidence>
<dbReference type="EC" id="1.5.1.2" evidence="4 5"/>
<evidence type="ECO:0000313" key="11">
    <source>
        <dbReference type="Proteomes" id="UP000254720"/>
    </source>
</evidence>
<dbReference type="GO" id="GO:0004735">
    <property type="term" value="F:pyrroline-5-carboxylate reductase activity"/>
    <property type="evidence" value="ECO:0007669"/>
    <property type="project" value="UniProtKB-UniRule"/>
</dbReference>
<dbReference type="InterPro" id="IPR053790">
    <property type="entry name" value="P5CR-like_CS"/>
</dbReference>
<keyword evidence="3 4" id="KW-0560">Oxidoreductase</keyword>
<comment type="similarity">
    <text evidence="1 4 7">Belongs to the pyrroline-5-carboxylate reductase family.</text>
</comment>
<dbReference type="GO" id="GO:0005737">
    <property type="term" value="C:cytoplasm"/>
    <property type="evidence" value="ECO:0007669"/>
    <property type="project" value="UniProtKB-SubCell"/>
</dbReference>
<dbReference type="HAMAP" id="MF_01925">
    <property type="entry name" value="P5C_reductase"/>
    <property type="match status" value="1"/>
</dbReference>
<evidence type="ECO:0000313" key="10">
    <source>
        <dbReference type="EMBL" id="RDI41318.1"/>
    </source>
</evidence>
<comment type="caution">
    <text evidence="10">The sequence shown here is derived from an EMBL/GenBank/DDBJ whole genome shotgun (WGS) entry which is preliminary data.</text>
</comment>
<dbReference type="RefSeq" id="WP_114834951.1">
    <property type="nucleotide sequence ID" value="NZ_LR699114.1"/>
</dbReference>
<dbReference type="OrthoDB" id="9805754at2"/>
<keyword evidence="4" id="KW-0963">Cytoplasm</keyword>
<dbReference type="InterPro" id="IPR036291">
    <property type="entry name" value="NAD(P)-bd_dom_sf"/>
</dbReference>
<evidence type="ECO:0000256" key="1">
    <source>
        <dbReference type="ARBA" id="ARBA00005525"/>
    </source>
</evidence>
<feature type="binding site" evidence="6">
    <location>
        <begin position="70"/>
        <end position="73"/>
    </location>
    <ligand>
        <name>NADP(+)</name>
        <dbReference type="ChEBI" id="CHEBI:58349"/>
    </ligand>
</feature>
<comment type="subcellular location">
    <subcellularLocation>
        <location evidence="4">Cytoplasm</location>
    </subcellularLocation>
</comment>
<keyword evidence="4 7" id="KW-0028">Amino-acid biosynthesis</keyword>
<dbReference type="GO" id="GO:0055129">
    <property type="term" value="P:L-proline biosynthetic process"/>
    <property type="evidence" value="ECO:0007669"/>
    <property type="project" value="UniProtKB-UniRule"/>
</dbReference>
<sequence length="275" mass="29311">MHTPVISIIGAGNMGSSLIGGLIKDGHPSDKLWAADPSGEKLTQLKTKFDINTTSDNAQAIQAADTIIFAVKPQAFAHVALPLKKVIAERKPLVISIAAGIREASIQQWLNGKTPIVRAMPNTPALIGCGATALYANPYVTESQRNLAESILRAVGVVVWLNDEKLMDTVTALSGSGPAYFFLMMEALQEAAEDLGLPTETARLLTLQTALGAARMAIESGTSLAELRRKVTSPGGTTEKAISVLEENNIRRLFKQALQAAKLRSEELATLLGKE</sequence>
<evidence type="ECO:0000256" key="5">
    <source>
        <dbReference type="NCBIfam" id="TIGR00112"/>
    </source>
</evidence>
<dbReference type="PIRSF" id="PIRSF000193">
    <property type="entry name" value="Pyrrol-5-carb_rd"/>
    <property type="match status" value="1"/>
</dbReference>
<reference evidence="10 11" key="1">
    <citation type="submission" date="2018-07" db="EMBL/GenBank/DDBJ databases">
        <title>Genomic Encyclopedia of Type Strains, Phase IV (KMG-IV): sequencing the most valuable type-strain genomes for metagenomic binning, comparative biology and taxonomic classification.</title>
        <authorList>
            <person name="Goeker M."/>
        </authorList>
    </citation>
    <scope>NUCLEOTIDE SEQUENCE [LARGE SCALE GENOMIC DNA]</scope>
    <source>
        <strain evidence="10 11">DSM 16500</strain>
    </source>
</reference>
<feature type="binding site" evidence="6">
    <location>
        <position position="57"/>
    </location>
    <ligand>
        <name>NADPH</name>
        <dbReference type="ChEBI" id="CHEBI:57783"/>
    </ligand>
</feature>
<dbReference type="PROSITE" id="PS00521">
    <property type="entry name" value="P5CR"/>
    <property type="match status" value="1"/>
</dbReference>
<gene>
    <name evidence="4" type="primary">proC</name>
    <name evidence="10" type="ORF">C8D86_12018</name>
</gene>
<dbReference type="SUPFAM" id="SSF48179">
    <property type="entry name" value="6-phosphogluconate dehydrogenase C-terminal domain-like"/>
    <property type="match status" value="1"/>
</dbReference>
<dbReference type="InterPro" id="IPR008927">
    <property type="entry name" value="6-PGluconate_DH-like_C_sf"/>
</dbReference>
<feature type="domain" description="Pyrroline-5-carboxylate reductase catalytic N-terminal" evidence="8">
    <location>
        <begin position="6"/>
        <end position="100"/>
    </location>
</feature>
<comment type="pathway">
    <text evidence="4 7">Amino-acid biosynthesis; L-proline biosynthesis; L-proline from L-glutamate 5-semialdehyde: step 1/1.</text>
</comment>
<evidence type="ECO:0000256" key="2">
    <source>
        <dbReference type="ARBA" id="ARBA00022857"/>
    </source>
</evidence>
<keyword evidence="4 7" id="KW-0641">Proline biosynthesis</keyword>
<protein>
    <recommendedName>
        <fullName evidence="4 5">Pyrroline-5-carboxylate reductase</fullName>
        <shortName evidence="4">P5C reductase</shortName>
        <shortName evidence="4">P5CR</shortName>
        <ecNumber evidence="4 5">1.5.1.2</ecNumber>
    </recommendedName>
    <alternativeName>
        <fullName evidence="4">PCA reductase</fullName>
    </alternativeName>
</protein>
<comment type="function">
    <text evidence="4">Catalyzes the reduction of 1-pyrroline-5-carboxylate (PCA) to L-proline.</text>
</comment>
<dbReference type="InterPro" id="IPR029036">
    <property type="entry name" value="P5CR_dimer"/>
</dbReference>
<evidence type="ECO:0000256" key="4">
    <source>
        <dbReference type="HAMAP-Rule" id="MF_01925"/>
    </source>
</evidence>
<feature type="domain" description="Pyrroline-5-carboxylate reductase dimerisation" evidence="9">
    <location>
        <begin position="164"/>
        <end position="268"/>
    </location>
</feature>
<dbReference type="Gene3D" id="1.10.3730.10">
    <property type="entry name" value="ProC C-terminal domain-like"/>
    <property type="match status" value="1"/>
</dbReference>
<organism evidence="10 11">
    <name type="scientific">Aquicella lusitana</name>
    <dbReference type="NCBI Taxonomy" id="254246"/>
    <lineage>
        <taxon>Bacteria</taxon>
        <taxon>Pseudomonadati</taxon>
        <taxon>Pseudomonadota</taxon>
        <taxon>Gammaproteobacteria</taxon>
        <taxon>Legionellales</taxon>
        <taxon>Coxiellaceae</taxon>
        <taxon>Aquicella</taxon>
    </lineage>
</organism>
<dbReference type="Proteomes" id="UP000254720">
    <property type="component" value="Unassembled WGS sequence"/>
</dbReference>
<evidence type="ECO:0000259" key="8">
    <source>
        <dbReference type="Pfam" id="PF03807"/>
    </source>
</evidence>
<evidence type="ECO:0000256" key="7">
    <source>
        <dbReference type="RuleBase" id="RU003903"/>
    </source>
</evidence>
<evidence type="ECO:0000256" key="6">
    <source>
        <dbReference type="PIRSR" id="PIRSR000193-1"/>
    </source>
</evidence>
<feature type="binding site" evidence="6">
    <location>
        <begin position="9"/>
        <end position="14"/>
    </location>
    <ligand>
        <name>NADP(+)</name>
        <dbReference type="ChEBI" id="CHEBI:58349"/>
    </ligand>
</feature>
<keyword evidence="11" id="KW-1185">Reference proteome</keyword>
<keyword evidence="2 4" id="KW-0521">NADP</keyword>
<dbReference type="NCBIfam" id="TIGR00112">
    <property type="entry name" value="proC"/>
    <property type="match status" value="1"/>
</dbReference>